<feature type="region of interest" description="Disordered" evidence="1">
    <location>
        <begin position="173"/>
        <end position="225"/>
    </location>
</feature>
<dbReference type="AlphaFoldDB" id="A0A226DGI7"/>
<feature type="compositionally biased region" description="Acidic residues" evidence="1">
    <location>
        <begin position="186"/>
        <end position="195"/>
    </location>
</feature>
<gene>
    <name evidence="3" type="ORF">Fcan01_20427</name>
</gene>
<reference evidence="3 4" key="1">
    <citation type="submission" date="2015-12" db="EMBL/GenBank/DDBJ databases">
        <title>The genome of Folsomia candida.</title>
        <authorList>
            <person name="Faddeeva A."/>
            <person name="Derks M.F."/>
            <person name="Anvar Y."/>
            <person name="Smit S."/>
            <person name="Van Straalen N."/>
            <person name="Roelofs D."/>
        </authorList>
    </citation>
    <scope>NUCLEOTIDE SEQUENCE [LARGE SCALE GENOMIC DNA]</scope>
    <source>
        <strain evidence="3 4">VU population</strain>
        <tissue evidence="3">Whole body</tissue>
    </source>
</reference>
<keyword evidence="4" id="KW-1185">Reference proteome</keyword>
<accession>A0A226DGI7</accession>
<dbReference type="EMBL" id="LNIX01000019">
    <property type="protein sequence ID" value="OXA44289.1"/>
    <property type="molecule type" value="Genomic_DNA"/>
</dbReference>
<dbReference type="Proteomes" id="UP000198287">
    <property type="component" value="Unassembled WGS sequence"/>
</dbReference>
<feature type="signal peptide" evidence="2">
    <location>
        <begin position="1"/>
        <end position="21"/>
    </location>
</feature>
<evidence type="ECO:0000256" key="1">
    <source>
        <dbReference type="SAM" id="MobiDB-lite"/>
    </source>
</evidence>
<name>A0A226DGI7_FOLCA</name>
<comment type="caution">
    <text evidence="3">The sequence shown here is derived from an EMBL/GenBank/DDBJ whole genome shotgun (WGS) entry which is preliminary data.</text>
</comment>
<feature type="chain" id="PRO_5013166693" evidence="2">
    <location>
        <begin position="22"/>
        <end position="483"/>
    </location>
</feature>
<protein>
    <submittedName>
        <fullName evidence="3">Uncharacterized protein</fullName>
    </submittedName>
</protein>
<organism evidence="3 4">
    <name type="scientific">Folsomia candida</name>
    <name type="common">Springtail</name>
    <dbReference type="NCBI Taxonomy" id="158441"/>
    <lineage>
        <taxon>Eukaryota</taxon>
        <taxon>Metazoa</taxon>
        <taxon>Ecdysozoa</taxon>
        <taxon>Arthropoda</taxon>
        <taxon>Hexapoda</taxon>
        <taxon>Collembola</taxon>
        <taxon>Entomobryomorpha</taxon>
        <taxon>Isotomoidea</taxon>
        <taxon>Isotomidae</taxon>
        <taxon>Proisotominae</taxon>
        <taxon>Folsomia</taxon>
    </lineage>
</organism>
<sequence>MFHSKTTIISWKSLFISFLLQEILISSSPQETSISLSQLISSLPSLQLPPPKPTTDPTPKPIITVESLANLLNGPYPPDYDGGRKVAITPKRKCRTRLRPRFRPKGKIHFVKKLWSLILPTKKPPGFCVEDILAAFAKGGEGGSSKSQSQALDNINIHINNVPQTISHAAETTTTTIPPPPSWGWGDDELPEWEESPQKNEKTKNVGNAQKNEKTKKFGNMSDSSPIDEYIDKAMTKLKIMRLWHLLGQRISQLREKHEKLENFHSPGNKSQNGLPKVFPNGQEQFHKNREIHEINKSTFYPASHFRLPLVRNGKELRNNFPNHNFGINSNPTEFIPMPANIPVLNKLVDRVNRNSEEMTMSSSNLHRSEHPPPDFVHNDDDDMIFNLRNHHWQKNQEKLKEEFIRNHEQYQPVEQMQSNQPVVHKFNHPIHSSPLYRLLKYIPTISISHAPPAPPCEGPPLVCSVKNFIGSLKFTANLRIKM</sequence>
<evidence type="ECO:0000313" key="4">
    <source>
        <dbReference type="Proteomes" id="UP000198287"/>
    </source>
</evidence>
<evidence type="ECO:0000313" key="3">
    <source>
        <dbReference type="EMBL" id="OXA44289.1"/>
    </source>
</evidence>
<keyword evidence="2" id="KW-0732">Signal</keyword>
<proteinExistence type="predicted"/>
<evidence type="ECO:0000256" key="2">
    <source>
        <dbReference type="SAM" id="SignalP"/>
    </source>
</evidence>